<feature type="transmembrane region" description="Helical" evidence="1">
    <location>
        <begin position="20"/>
        <end position="41"/>
    </location>
</feature>
<keyword evidence="1" id="KW-0812">Transmembrane</keyword>
<reference evidence="2" key="1">
    <citation type="submission" date="2023-03" db="EMBL/GenBank/DDBJ databases">
        <title>Massive genome expansion in bonnet fungi (Mycena s.s.) driven by repeated elements and novel gene families across ecological guilds.</title>
        <authorList>
            <consortium name="Lawrence Berkeley National Laboratory"/>
            <person name="Harder C.B."/>
            <person name="Miyauchi S."/>
            <person name="Viragh M."/>
            <person name="Kuo A."/>
            <person name="Thoen E."/>
            <person name="Andreopoulos B."/>
            <person name="Lu D."/>
            <person name="Skrede I."/>
            <person name="Drula E."/>
            <person name="Henrissat B."/>
            <person name="Morin E."/>
            <person name="Kohler A."/>
            <person name="Barry K."/>
            <person name="LaButti K."/>
            <person name="Morin E."/>
            <person name="Salamov A."/>
            <person name="Lipzen A."/>
            <person name="Mereny Z."/>
            <person name="Hegedus B."/>
            <person name="Baldrian P."/>
            <person name="Stursova M."/>
            <person name="Weitz H."/>
            <person name="Taylor A."/>
            <person name="Grigoriev I.V."/>
            <person name="Nagy L.G."/>
            <person name="Martin F."/>
            <person name="Kauserud H."/>
        </authorList>
    </citation>
    <scope>NUCLEOTIDE SEQUENCE</scope>
    <source>
        <strain evidence="2">CBHHK200</strain>
    </source>
</reference>
<gene>
    <name evidence="2" type="ORF">C8F04DRAFT_1134744</name>
</gene>
<proteinExistence type="predicted"/>
<keyword evidence="3" id="KW-1185">Reference proteome</keyword>
<organism evidence="2 3">
    <name type="scientific">Mycena alexandri</name>
    <dbReference type="NCBI Taxonomy" id="1745969"/>
    <lineage>
        <taxon>Eukaryota</taxon>
        <taxon>Fungi</taxon>
        <taxon>Dikarya</taxon>
        <taxon>Basidiomycota</taxon>
        <taxon>Agaricomycotina</taxon>
        <taxon>Agaricomycetes</taxon>
        <taxon>Agaricomycetidae</taxon>
        <taxon>Agaricales</taxon>
        <taxon>Marasmiineae</taxon>
        <taxon>Mycenaceae</taxon>
        <taxon>Mycena</taxon>
    </lineage>
</organism>
<accession>A0AAD6S990</accession>
<dbReference type="Proteomes" id="UP001218188">
    <property type="component" value="Unassembled WGS sequence"/>
</dbReference>
<evidence type="ECO:0000256" key="1">
    <source>
        <dbReference type="SAM" id="Phobius"/>
    </source>
</evidence>
<dbReference type="PROSITE" id="PS51257">
    <property type="entry name" value="PROKAR_LIPOPROTEIN"/>
    <property type="match status" value="1"/>
</dbReference>
<keyword evidence="1" id="KW-0472">Membrane</keyword>
<dbReference type="EMBL" id="JARJCM010000189">
    <property type="protein sequence ID" value="KAJ7023413.1"/>
    <property type="molecule type" value="Genomic_DNA"/>
</dbReference>
<evidence type="ECO:0000313" key="3">
    <source>
        <dbReference type="Proteomes" id="UP001218188"/>
    </source>
</evidence>
<sequence>MSPSRINTAFPHFSWSSHVLVMFVSSMTAACCSLGGLWDVFLTNGVWSGFQGGTGCSVEFGSGRNFQTRVIAKKVQDC</sequence>
<keyword evidence="1" id="KW-1133">Transmembrane helix</keyword>
<name>A0AAD6S990_9AGAR</name>
<dbReference type="AlphaFoldDB" id="A0AAD6S990"/>
<evidence type="ECO:0000313" key="2">
    <source>
        <dbReference type="EMBL" id="KAJ7023413.1"/>
    </source>
</evidence>
<protein>
    <submittedName>
        <fullName evidence="2">Uncharacterized protein</fullName>
    </submittedName>
</protein>
<comment type="caution">
    <text evidence="2">The sequence shown here is derived from an EMBL/GenBank/DDBJ whole genome shotgun (WGS) entry which is preliminary data.</text>
</comment>